<sequence>MLLVLAPDGGRFLFLFHFGYINSIWANVFSFLKFLMKGRGE</sequence>
<proteinExistence type="predicted"/>
<evidence type="ECO:0000313" key="2">
    <source>
        <dbReference type="EMBL" id="AEV18548.1"/>
    </source>
</evidence>
<protein>
    <submittedName>
        <fullName evidence="2">Uncharacterized protein</fullName>
    </submittedName>
</protein>
<keyword evidence="1" id="KW-0472">Membrane</keyword>
<dbReference type="EMBL" id="CP003125">
    <property type="protein sequence ID" value="AEV18548.1"/>
    <property type="molecule type" value="Genomic_DNA"/>
</dbReference>
<reference evidence="2 3" key="1">
    <citation type="submission" date="2011-11" db="EMBL/GenBank/DDBJ databases">
        <title>Complete genome sequence of thermophilic Geobacillus thermoleovorans CCB_US3_UF5.</title>
        <authorList>
            <person name="Muhd Sakaff M.K.L."/>
            <person name="Abdul Rahman A.Y."/>
            <person name="Saito J.A."/>
            <person name="Hou S."/>
            <person name="Alam M."/>
        </authorList>
    </citation>
    <scope>NUCLEOTIDE SEQUENCE [LARGE SCALE GENOMIC DNA]</scope>
    <source>
        <strain evidence="2 3">CCB_US3_UF5</strain>
    </source>
</reference>
<accession>A0ABM5MFR0</accession>
<feature type="transmembrane region" description="Helical" evidence="1">
    <location>
        <begin position="12"/>
        <end position="35"/>
    </location>
</feature>
<evidence type="ECO:0000313" key="3">
    <source>
        <dbReference type="Proteomes" id="UP000005636"/>
    </source>
</evidence>
<keyword evidence="1" id="KW-1133">Transmembrane helix</keyword>
<gene>
    <name evidence="2" type="ORF">GTCCBUS3UF5_12340</name>
</gene>
<keyword evidence="3" id="KW-1185">Reference proteome</keyword>
<name>A0ABM5MFR0_GEOTH</name>
<organism evidence="2 3">
    <name type="scientific">Geobacillus thermoleovorans CCB_US3_UF5</name>
    <dbReference type="NCBI Taxonomy" id="1111068"/>
    <lineage>
        <taxon>Bacteria</taxon>
        <taxon>Bacillati</taxon>
        <taxon>Bacillota</taxon>
        <taxon>Bacilli</taxon>
        <taxon>Bacillales</taxon>
        <taxon>Anoxybacillaceae</taxon>
        <taxon>Geobacillus</taxon>
        <taxon>Geobacillus thermoleovorans group</taxon>
    </lineage>
</organism>
<evidence type="ECO:0000256" key="1">
    <source>
        <dbReference type="SAM" id="Phobius"/>
    </source>
</evidence>
<dbReference type="Proteomes" id="UP000005636">
    <property type="component" value="Chromosome"/>
</dbReference>
<keyword evidence="1" id="KW-0812">Transmembrane</keyword>